<dbReference type="AlphaFoldDB" id="A0ABD3MVM2"/>
<dbReference type="InterPro" id="IPR036390">
    <property type="entry name" value="WH_DNA-bd_sf"/>
</dbReference>
<keyword evidence="3" id="KW-0539">Nucleus</keyword>
<proteinExistence type="predicted"/>
<feature type="region of interest" description="Disordered" evidence="4">
    <location>
        <begin position="96"/>
        <end position="126"/>
    </location>
</feature>
<dbReference type="Proteomes" id="UP001530315">
    <property type="component" value="Unassembled WGS sequence"/>
</dbReference>
<evidence type="ECO:0000313" key="6">
    <source>
        <dbReference type="EMBL" id="KAL3767279.1"/>
    </source>
</evidence>
<evidence type="ECO:0000313" key="7">
    <source>
        <dbReference type="Proteomes" id="UP001530315"/>
    </source>
</evidence>
<name>A0ABD3MVM2_9STRA</name>
<dbReference type="InterPro" id="IPR000232">
    <property type="entry name" value="HSF_DNA-bd"/>
</dbReference>
<protein>
    <recommendedName>
        <fullName evidence="5">HSF-type DNA-binding domain-containing protein</fullName>
    </recommendedName>
</protein>
<feature type="domain" description="HSF-type DNA-binding" evidence="5">
    <location>
        <begin position="10"/>
        <end position="53"/>
    </location>
</feature>
<keyword evidence="7" id="KW-1185">Reference proteome</keyword>
<dbReference type="Gene3D" id="1.10.10.10">
    <property type="entry name" value="Winged helix-like DNA-binding domain superfamily/Winged helix DNA-binding domain"/>
    <property type="match status" value="1"/>
</dbReference>
<evidence type="ECO:0000256" key="2">
    <source>
        <dbReference type="ARBA" id="ARBA00023125"/>
    </source>
</evidence>
<dbReference type="GO" id="GO:0005634">
    <property type="term" value="C:nucleus"/>
    <property type="evidence" value="ECO:0007669"/>
    <property type="project" value="UniProtKB-SubCell"/>
</dbReference>
<comment type="caution">
    <text evidence="6">The sequence shown here is derived from an EMBL/GenBank/DDBJ whole genome shotgun (WGS) entry which is preliminary data.</text>
</comment>
<feature type="region of interest" description="Disordered" evidence="4">
    <location>
        <begin position="146"/>
        <end position="238"/>
    </location>
</feature>
<organism evidence="6 7">
    <name type="scientific">Stephanodiscus triporus</name>
    <dbReference type="NCBI Taxonomy" id="2934178"/>
    <lineage>
        <taxon>Eukaryota</taxon>
        <taxon>Sar</taxon>
        <taxon>Stramenopiles</taxon>
        <taxon>Ochrophyta</taxon>
        <taxon>Bacillariophyta</taxon>
        <taxon>Coscinodiscophyceae</taxon>
        <taxon>Thalassiosirophycidae</taxon>
        <taxon>Stephanodiscales</taxon>
        <taxon>Stephanodiscaceae</taxon>
        <taxon>Stephanodiscus</taxon>
    </lineage>
</organism>
<dbReference type="GO" id="GO:0003677">
    <property type="term" value="F:DNA binding"/>
    <property type="evidence" value="ECO:0007669"/>
    <property type="project" value="UniProtKB-KW"/>
</dbReference>
<accession>A0ABD3MVM2</accession>
<sequence length="325" mass="35656">MTSNQNIHGKIIVHDRNRVQSEVLPVYFNHASFASLRRQLSYFSFVRVGKSRQSGVTYTNDAVVELSDILRLKRRAATAGAGQVVQLTGLQAGAAVRSQLPKRVKDPQEPQPRRQHQQQQQQEHLANVSADIASAVLSGKFHAAKTNHNLESKSESQTSIPLLPLGHRRSTVTSYAESSMSQSSDNDISKDSTSKKNCGGNDDAENNGSTVPEKKKTKKKSKAFNKRRHHQRASSSMVKFSIAREDRARFERLLSVNVIVPFIHLPAGHSSRRKKKSIMVDHDPIGGVCSGRGASATKENMAQLTDRATSDAAINALLALGSDCQ</sequence>
<feature type="compositionally biased region" description="Basic and acidic residues" evidence="4">
    <location>
        <begin position="103"/>
        <end position="112"/>
    </location>
</feature>
<dbReference type="Pfam" id="PF00447">
    <property type="entry name" value="HSF_DNA-bind"/>
    <property type="match status" value="1"/>
</dbReference>
<dbReference type="SUPFAM" id="SSF46785">
    <property type="entry name" value="Winged helix' DNA-binding domain"/>
    <property type="match status" value="1"/>
</dbReference>
<gene>
    <name evidence="6" type="ORF">ACHAW5_002082</name>
</gene>
<reference evidence="6 7" key="1">
    <citation type="submission" date="2024-10" db="EMBL/GenBank/DDBJ databases">
        <title>Updated reference genomes for cyclostephanoid diatoms.</title>
        <authorList>
            <person name="Roberts W.R."/>
            <person name="Alverson A.J."/>
        </authorList>
    </citation>
    <scope>NUCLEOTIDE SEQUENCE [LARGE SCALE GENOMIC DNA]</scope>
    <source>
        <strain evidence="6 7">AJA276-08</strain>
    </source>
</reference>
<dbReference type="InterPro" id="IPR036388">
    <property type="entry name" value="WH-like_DNA-bd_sf"/>
</dbReference>
<evidence type="ECO:0000256" key="4">
    <source>
        <dbReference type="SAM" id="MobiDB-lite"/>
    </source>
</evidence>
<evidence type="ECO:0000256" key="3">
    <source>
        <dbReference type="ARBA" id="ARBA00023242"/>
    </source>
</evidence>
<evidence type="ECO:0000256" key="1">
    <source>
        <dbReference type="ARBA" id="ARBA00004123"/>
    </source>
</evidence>
<dbReference type="EMBL" id="JALLAZ020001710">
    <property type="protein sequence ID" value="KAL3767279.1"/>
    <property type="molecule type" value="Genomic_DNA"/>
</dbReference>
<keyword evidence="2" id="KW-0238">DNA-binding</keyword>
<feature type="compositionally biased region" description="Basic residues" evidence="4">
    <location>
        <begin position="215"/>
        <end position="232"/>
    </location>
</feature>
<comment type="subcellular location">
    <subcellularLocation>
        <location evidence="1">Nucleus</location>
    </subcellularLocation>
</comment>
<evidence type="ECO:0000259" key="5">
    <source>
        <dbReference type="Pfam" id="PF00447"/>
    </source>
</evidence>